<gene>
    <name evidence="1" type="ORF">BM613_10440</name>
</gene>
<protein>
    <submittedName>
        <fullName evidence="1">Uncharacterized protein</fullName>
    </submittedName>
</protein>
<evidence type="ECO:0000313" key="2">
    <source>
        <dbReference type="Proteomes" id="UP000245380"/>
    </source>
</evidence>
<sequence>MTFIHDIQEGVRHGIELEETSSETCICSVVTHEVTMYCNTLDDTETLHREIPEIAQHALIGVIFSRVPLHSFAVSETTRGVLHGLVCAGLDVSYVTRSVSQGIREALSLYDRYSPEMEQAIHQGVQQALRDLGMKRLEDDQALDLPGYFVNQTATFGLARF</sequence>
<dbReference type="RefSeq" id="WP_109431142.1">
    <property type="nucleotide sequence ID" value="NZ_MPDK01000019.1"/>
</dbReference>
<dbReference type="Proteomes" id="UP000245380">
    <property type="component" value="Unassembled WGS sequence"/>
</dbReference>
<dbReference type="AlphaFoldDB" id="A0A2U3D703"/>
<proteinExistence type="predicted"/>
<evidence type="ECO:0000313" key="1">
    <source>
        <dbReference type="EMBL" id="PWI57062.1"/>
    </source>
</evidence>
<dbReference type="OrthoDB" id="2989585at2"/>
<keyword evidence="2" id="KW-1185">Reference proteome</keyword>
<comment type="caution">
    <text evidence="1">The sequence shown here is derived from an EMBL/GenBank/DDBJ whole genome shotgun (WGS) entry which is preliminary data.</text>
</comment>
<dbReference type="EMBL" id="MPDK01000019">
    <property type="protein sequence ID" value="PWI57062.1"/>
    <property type="molecule type" value="Genomic_DNA"/>
</dbReference>
<organism evidence="1 2">
    <name type="scientific">Sulfoacidibacillus thermotolerans</name>
    <name type="common">Acidibacillus sulfuroxidans</name>
    <dbReference type="NCBI Taxonomy" id="1765684"/>
    <lineage>
        <taxon>Bacteria</taxon>
        <taxon>Bacillati</taxon>
        <taxon>Bacillota</taxon>
        <taxon>Bacilli</taxon>
        <taxon>Bacillales</taxon>
        <taxon>Alicyclobacillaceae</taxon>
        <taxon>Sulfoacidibacillus</taxon>
    </lineage>
</organism>
<name>A0A2U3D703_SULT2</name>
<reference evidence="1 2" key="1">
    <citation type="submission" date="2016-11" db="EMBL/GenBank/DDBJ databases">
        <title>Comparative genomics of Acidibacillus ferroxidans species.</title>
        <authorList>
            <person name="Oliveira G."/>
            <person name="Nunes G."/>
            <person name="Oliveira R."/>
            <person name="Araujo F."/>
            <person name="Salim A."/>
            <person name="Scholte L."/>
            <person name="Morais D."/>
            <person name="Nancucheo I."/>
            <person name="Johnson D.B."/>
            <person name="Grail B."/>
            <person name="Bittencourt J."/>
            <person name="Valadares R."/>
        </authorList>
    </citation>
    <scope>NUCLEOTIDE SEQUENCE [LARGE SCALE GENOMIC DNA]</scope>
    <source>
        <strain evidence="1 2">Y002</strain>
    </source>
</reference>
<accession>A0A2U3D703</accession>